<reference evidence="2" key="3">
    <citation type="submission" date="2025-09" db="UniProtKB">
        <authorList>
            <consortium name="Ensembl"/>
        </authorList>
    </citation>
    <scope>IDENTIFICATION</scope>
</reference>
<dbReference type="GO" id="GO:0005739">
    <property type="term" value="C:mitochondrion"/>
    <property type="evidence" value="ECO:0007669"/>
    <property type="project" value="TreeGrafter"/>
</dbReference>
<accession>A0A803Y4R1</accession>
<evidence type="ECO:0000313" key="2">
    <source>
        <dbReference type="Ensembl" id="ENSMGAP00000026758.1"/>
    </source>
</evidence>
<dbReference type="Ensembl" id="ENSMGAT00000037844.1">
    <property type="protein sequence ID" value="ENSMGAP00000026758.1"/>
    <property type="gene ID" value="ENSMGAG00000021491.1"/>
</dbReference>
<dbReference type="PANTHER" id="PTHR23406">
    <property type="entry name" value="MALIC ENZYME-RELATED"/>
    <property type="match status" value="1"/>
</dbReference>
<name>A0A803Y4R1_MELGA</name>
<dbReference type="InterPro" id="IPR012302">
    <property type="entry name" value="Malic_NAD-bd"/>
</dbReference>
<dbReference type="AlphaFoldDB" id="A0A803Y4R1"/>
<dbReference type="SUPFAM" id="SSF51735">
    <property type="entry name" value="NAD(P)-binding Rossmann-fold domains"/>
    <property type="match status" value="1"/>
</dbReference>
<dbReference type="Proteomes" id="UP000001645">
    <property type="component" value="Unplaced"/>
</dbReference>
<feature type="domain" description="Malic enzyme NAD-binding" evidence="1">
    <location>
        <begin position="57"/>
        <end position="108"/>
    </location>
</feature>
<dbReference type="GO" id="GO:0051287">
    <property type="term" value="F:NAD binding"/>
    <property type="evidence" value="ECO:0007669"/>
    <property type="project" value="InterPro"/>
</dbReference>
<gene>
    <name evidence="2" type="primary">LOC104915835</name>
</gene>
<dbReference type="GeneTree" id="ENSGT00950000183134"/>
<reference evidence="2" key="1">
    <citation type="journal article" date="2010" name="PLoS Biol.">
        <title>Multi-platform next-generation sequencing of the domestic turkey (Meleagris gallopavo): genome assembly and analysis.</title>
        <authorList>
            <person name="Dalloul R.A."/>
            <person name="Long J.A."/>
            <person name="Zimin A.V."/>
            <person name="Aslam L."/>
            <person name="Beal K."/>
            <person name="Blomberg L.A."/>
            <person name="Bouffard P."/>
            <person name="Burt D.W."/>
            <person name="Crasta O."/>
            <person name="Crooijmans R.P."/>
            <person name="Cooper K."/>
            <person name="Coulombe R.A."/>
            <person name="De S."/>
            <person name="Delany M.E."/>
            <person name="Dodgson J.B."/>
            <person name="Dong J.J."/>
            <person name="Evans C."/>
            <person name="Frederickson K.M."/>
            <person name="Flicek P."/>
            <person name="Florea L."/>
            <person name="Folkerts O."/>
            <person name="Groenen M.A."/>
            <person name="Harkins T.T."/>
            <person name="Herrero J."/>
            <person name="Hoffmann S."/>
            <person name="Megens H.J."/>
            <person name="Jiang A."/>
            <person name="de Jong P."/>
            <person name="Kaiser P."/>
            <person name="Kim H."/>
            <person name="Kim K.W."/>
            <person name="Kim S."/>
            <person name="Langenberger D."/>
            <person name="Lee M.K."/>
            <person name="Lee T."/>
            <person name="Mane S."/>
            <person name="Marcais G."/>
            <person name="Marz M."/>
            <person name="McElroy A.P."/>
            <person name="Modise T."/>
            <person name="Nefedov M."/>
            <person name="Notredame C."/>
            <person name="Paton I.R."/>
            <person name="Payne W.S."/>
            <person name="Pertea G."/>
            <person name="Prickett D."/>
            <person name="Puiu D."/>
            <person name="Qioa D."/>
            <person name="Raineri E."/>
            <person name="Ruffier M."/>
            <person name="Salzberg S.L."/>
            <person name="Schatz M.C."/>
            <person name="Scheuring C."/>
            <person name="Schmidt C.J."/>
            <person name="Schroeder S."/>
            <person name="Searle S.M."/>
            <person name="Smith E.J."/>
            <person name="Smith J."/>
            <person name="Sonstegard T.S."/>
            <person name="Stadler P.F."/>
            <person name="Tafer H."/>
            <person name="Tu Z.J."/>
            <person name="Van Tassell C.P."/>
            <person name="Vilella A.J."/>
            <person name="Williams K.P."/>
            <person name="Yorke J.A."/>
            <person name="Zhang L."/>
            <person name="Zhang H.B."/>
            <person name="Zhang X."/>
            <person name="Zhang Y."/>
            <person name="Reed K.M."/>
        </authorList>
    </citation>
    <scope>NUCLEOTIDE SEQUENCE [LARGE SCALE GENOMIC DNA]</scope>
</reference>
<dbReference type="GO" id="GO:0006108">
    <property type="term" value="P:malate metabolic process"/>
    <property type="evidence" value="ECO:0007669"/>
    <property type="project" value="TreeGrafter"/>
</dbReference>
<dbReference type="Pfam" id="PF03949">
    <property type="entry name" value="Malic_M"/>
    <property type="match status" value="1"/>
</dbReference>
<proteinExistence type="predicted"/>
<reference evidence="2" key="2">
    <citation type="submission" date="2025-08" db="UniProtKB">
        <authorList>
            <consortium name="Ensembl"/>
        </authorList>
    </citation>
    <scope>IDENTIFICATION</scope>
</reference>
<dbReference type="Gene3D" id="3.40.50.720">
    <property type="entry name" value="NAD(P)-binding Rossmann-like Domain"/>
    <property type="match status" value="1"/>
</dbReference>
<dbReference type="GO" id="GO:0004473">
    <property type="term" value="F:malate dehydrogenase (decarboxylating) (NADP+) activity"/>
    <property type="evidence" value="ECO:0007669"/>
    <property type="project" value="TreeGrafter"/>
</dbReference>
<sequence>MDLNGFSGCQWMPMASKAFYRCQWVPMGLNGFYGCQWIPLSSIEFYGCPWVSMGAHGCQHLPTPSFPPQSQALSEQLSPSDLSQGRLYPPLSNIREVSISIAIKVMEFLYANGMAFHYPEPPDKPSYVRSKVWSYEYESFVPDVYDWPHSTVH</sequence>
<evidence type="ECO:0000259" key="1">
    <source>
        <dbReference type="Pfam" id="PF03949"/>
    </source>
</evidence>
<evidence type="ECO:0000313" key="3">
    <source>
        <dbReference type="Proteomes" id="UP000001645"/>
    </source>
</evidence>
<organism evidence="2 3">
    <name type="scientific">Meleagris gallopavo</name>
    <name type="common">Wild turkey</name>
    <dbReference type="NCBI Taxonomy" id="9103"/>
    <lineage>
        <taxon>Eukaryota</taxon>
        <taxon>Metazoa</taxon>
        <taxon>Chordata</taxon>
        <taxon>Craniata</taxon>
        <taxon>Vertebrata</taxon>
        <taxon>Euteleostomi</taxon>
        <taxon>Archelosauria</taxon>
        <taxon>Archosauria</taxon>
        <taxon>Dinosauria</taxon>
        <taxon>Saurischia</taxon>
        <taxon>Theropoda</taxon>
        <taxon>Coelurosauria</taxon>
        <taxon>Aves</taxon>
        <taxon>Neognathae</taxon>
        <taxon>Galloanserae</taxon>
        <taxon>Galliformes</taxon>
        <taxon>Phasianidae</taxon>
        <taxon>Meleagridinae</taxon>
        <taxon>Meleagris</taxon>
    </lineage>
</organism>
<keyword evidence="3" id="KW-1185">Reference proteome</keyword>
<dbReference type="PANTHER" id="PTHR23406:SF27">
    <property type="entry name" value="NAD-DEPENDENT MALIC ENZYME, MITOCHONDRIAL"/>
    <property type="match status" value="1"/>
</dbReference>
<dbReference type="InterPro" id="IPR036291">
    <property type="entry name" value="NAD(P)-bd_dom_sf"/>
</dbReference>
<protein>
    <recommendedName>
        <fullName evidence="1">Malic enzyme NAD-binding domain-containing protein</fullName>
    </recommendedName>
</protein>
<dbReference type="InParanoid" id="A0A803Y4R1"/>